<evidence type="ECO:0000313" key="2">
    <source>
        <dbReference type="EMBL" id="TDO39531.1"/>
    </source>
</evidence>
<organism evidence="2 3">
    <name type="scientific">Paractinoplanes brasiliensis</name>
    <dbReference type="NCBI Taxonomy" id="52695"/>
    <lineage>
        <taxon>Bacteria</taxon>
        <taxon>Bacillati</taxon>
        <taxon>Actinomycetota</taxon>
        <taxon>Actinomycetes</taxon>
        <taxon>Micromonosporales</taxon>
        <taxon>Micromonosporaceae</taxon>
        <taxon>Paractinoplanes</taxon>
    </lineage>
</organism>
<accession>A0A4R6JVF4</accession>
<dbReference type="InterPro" id="IPR036689">
    <property type="entry name" value="ESAT-6-like_sf"/>
</dbReference>
<keyword evidence="3" id="KW-1185">Reference proteome</keyword>
<dbReference type="GO" id="GO:0009306">
    <property type="term" value="P:protein secretion"/>
    <property type="evidence" value="ECO:0007669"/>
    <property type="project" value="InterPro"/>
</dbReference>
<evidence type="ECO:0000256" key="1">
    <source>
        <dbReference type="SAM" id="MobiDB-lite"/>
    </source>
</evidence>
<feature type="region of interest" description="Disordered" evidence="1">
    <location>
        <begin position="91"/>
        <end position="111"/>
    </location>
</feature>
<dbReference type="SUPFAM" id="SSF140453">
    <property type="entry name" value="EsxAB dimer-like"/>
    <property type="match status" value="1"/>
</dbReference>
<evidence type="ECO:0000313" key="3">
    <source>
        <dbReference type="Proteomes" id="UP000294901"/>
    </source>
</evidence>
<protein>
    <submittedName>
        <fullName evidence="2">Excreted virulence factor EspC (Type VII ESX diderm)</fullName>
    </submittedName>
</protein>
<dbReference type="Pfam" id="PF10824">
    <property type="entry name" value="T7SS_ESX_EspC"/>
    <property type="match status" value="1"/>
</dbReference>
<sequence length="111" mass="12059">MTFRVEPGSLRLYAAELADASGVAEATQNYANKWGSLTPHQLGILGQVTQRHENFMEDLNETLLKLAKVLDTSSVNLRSVAATYERTDSESAAQIDSSYPTVQRPITSAGS</sequence>
<dbReference type="InterPro" id="IPR022536">
    <property type="entry name" value="EspC"/>
</dbReference>
<dbReference type="Gene3D" id="1.10.287.1060">
    <property type="entry name" value="ESAT-6-like"/>
    <property type="match status" value="1"/>
</dbReference>
<dbReference type="OrthoDB" id="3297891at2"/>
<dbReference type="EMBL" id="SNWR01000001">
    <property type="protein sequence ID" value="TDO39531.1"/>
    <property type="molecule type" value="Genomic_DNA"/>
</dbReference>
<dbReference type="AlphaFoldDB" id="A0A4R6JVF4"/>
<proteinExistence type="predicted"/>
<dbReference type="RefSeq" id="WP_133873846.1">
    <property type="nucleotide sequence ID" value="NZ_BOMD01000054.1"/>
</dbReference>
<name>A0A4R6JVF4_9ACTN</name>
<comment type="caution">
    <text evidence="2">The sequence shown here is derived from an EMBL/GenBank/DDBJ whole genome shotgun (WGS) entry which is preliminary data.</text>
</comment>
<gene>
    <name evidence="2" type="ORF">C8E87_3222</name>
</gene>
<dbReference type="Proteomes" id="UP000294901">
    <property type="component" value="Unassembled WGS sequence"/>
</dbReference>
<reference evidence="2 3" key="1">
    <citation type="submission" date="2019-03" db="EMBL/GenBank/DDBJ databases">
        <title>Sequencing the genomes of 1000 actinobacteria strains.</title>
        <authorList>
            <person name="Klenk H.-P."/>
        </authorList>
    </citation>
    <scope>NUCLEOTIDE SEQUENCE [LARGE SCALE GENOMIC DNA]</scope>
    <source>
        <strain evidence="2 3">DSM 43805</strain>
    </source>
</reference>